<evidence type="ECO:0000313" key="3">
    <source>
        <dbReference type="Proteomes" id="UP000660024"/>
    </source>
</evidence>
<comment type="caution">
    <text evidence="2">The sequence shown here is derived from an EMBL/GenBank/DDBJ whole genome shotgun (WGS) entry which is preliminary data.</text>
</comment>
<name>A0ABS1BNS9_9SPHI</name>
<accession>A0ABS1BNS9</accession>
<dbReference type="RefSeq" id="WP_200588273.1">
    <property type="nucleotide sequence ID" value="NZ_JAEHFY010000052.1"/>
</dbReference>
<gene>
    <name evidence="2" type="ORF">I5M32_16460</name>
</gene>
<evidence type="ECO:0000313" key="2">
    <source>
        <dbReference type="EMBL" id="MBK0384554.1"/>
    </source>
</evidence>
<feature type="region of interest" description="Disordered" evidence="1">
    <location>
        <begin position="210"/>
        <end position="279"/>
    </location>
</feature>
<organism evidence="2 3">
    <name type="scientific">Pedobacter segetis</name>
    <dbReference type="NCBI Taxonomy" id="2793069"/>
    <lineage>
        <taxon>Bacteria</taxon>
        <taxon>Pseudomonadati</taxon>
        <taxon>Bacteroidota</taxon>
        <taxon>Sphingobacteriia</taxon>
        <taxon>Sphingobacteriales</taxon>
        <taxon>Sphingobacteriaceae</taxon>
        <taxon>Pedobacter</taxon>
    </lineage>
</organism>
<dbReference type="Proteomes" id="UP000660024">
    <property type="component" value="Unassembled WGS sequence"/>
</dbReference>
<feature type="compositionally biased region" description="Gly residues" evidence="1">
    <location>
        <begin position="217"/>
        <end position="229"/>
    </location>
</feature>
<protein>
    <submittedName>
        <fullName evidence="2">Uncharacterized protein</fullName>
    </submittedName>
</protein>
<evidence type="ECO:0000256" key="1">
    <source>
        <dbReference type="SAM" id="MobiDB-lite"/>
    </source>
</evidence>
<keyword evidence="3" id="KW-1185">Reference proteome</keyword>
<dbReference type="EMBL" id="JAEHFY010000052">
    <property type="protein sequence ID" value="MBK0384554.1"/>
    <property type="molecule type" value="Genomic_DNA"/>
</dbReference>
<feature type="non-terminal residue" evidence="2">
    <location>
        <position position="463"/>
    </location>
</feature>
<feature type="non-terminal residue" evidence="2">
    <location>
        <position position="1"/>
    </location>
</feature>
<reference evidence="2 3" key="1">
    <citation type="submission" date="2020-12" db="EMBL/GenBank/DDBJ databases">
        <title>Bacterial novel species Pedobacter sp. SD-b isolated from soil.</title>
        <authorList>
            <person name="Jung H.-Y."/>
        </authorList>
    </citation>
    <scope>NUCLEOTIDE SEQUENCE [LARGE SCALE GENOMIC DNA]</scope>
    <source>
        <strain evidence="2 3">SD-b</strain>
    </source>
</reference>
<proteinExistence type="predicted"/>
<sequence>KAPIVIISKSGATINDVGLQQFKEEINIEKLGPLKNNFLKNVGKTKFISNLSSDNNGLSINLDSIKLLELNGKKSFVFSLAPRTPRAISFENLTIEKDGDRVSAFLTRYTPTKKWVEQYKRKRIEGWEGNIQVQRINLDEVSSSIKTTSTAIGTNSTTCSVIHVSYIVARPCVGPPDNRHWPGEAGCVLEGQEGGAHYSVEERAVLICSEDDSPPSVGGGGGGGGGGDGNTTPNVPGDFDPCDEGGMVAGNSADPGHKLDFAGGSPQPTICDPSSGGGSPILVTPTQAKVNAIAEFFNFSQDDKEYLYIHKSVAEDIEASMLSATISEEYKAGIRQSMEDLRTGNTLVMNPDDNLNIETNDERVGGDDTTVYPEYQDQDPWPTIKTVIPESDFVKYRLGINCFVLAKEQIAKLGYEISGYETIGSTYKINTSAGVNITEAKKAAGYIKGALSANIPVIVAVDY</sequence>